<dbReference type="EMBL" id="LFZN01000077">
    <property type="protein sequence ID" value="KXT00286.1"/>
    <property type="molecule type" value="Genomic_DNA"/>
</dbReference>
<evidence type="ECO:0000313" key="6">
    <source>
        <dbReference type="Proteomes" id="UP000070133"/>
    </source>
</evidence>
<evidence type="ECO:0000259" key="4">
    <source>
        <dbReference type="PROSITE" id="PS51207"/>
    </source>
</evidence>
<evidence type="ECO:0000256" key="1">
    <source>
        <dbReference type="ARBA" id="ARBA00004496"/>
    </source>
</evidence>
<keyword evidence="2" id="KW-0963">Cytoplasm</keyword>
<dbReference type="GO" id="GO:0035091">
    <property type="term" value="F:phosphatidylinositol binding"/>
    <property type="evidence" value="ECO:0007669"/>
    <property type="project" value="TreeGrafter"/>
</dbReference>
<dbReference type="Proteomes" id="UP000070133">
    <property type="component" value="Unassembled WGS sequence"/>
</dbReference>
<evidence type="ECO:0000256" key="3">
    <source>
        <dbReference type="SAM" id="MobiDB-lite"/>
    </source>
</evidence>
<dbReference type="SMART" id="SM00313">
    <property type="entry name" value="PXA"/>
    <property type="match status" value="1"/>
</dbReference>
<feature type="compositionally biased region" description="Basic residues" evidence="3">
    <location>
        <begin position="344"/>
        <end position="360"/>
    </location>
</feature>
<name>A0A139HCY6_9PEZI</name>
<reference evidence="5 6" key="1">
    <citation type="submission" date="2015-07" db="EMBL/GenBank/DDBJ databases">
        <title>Comparative genomics of the Sigatoka disease complex on banana suggests a link between parallel evolutionary changes in Pseudocercospora fijiensis and Pseudocercospora eumusae and increased virulence on the banana host.</title>
        <authorList>
            <person name="Chang T.-C."/>
            <person name="Salvucci A."/>
            <person name="Crous P.W."/>
            <person name="Stergiopoulos I."/>
        </authorList>
    </citation>
    <scope>NUCLEOTIDE SEQUENCE [LARGE SCALE GENOMIC DNA]</scope>
    <source>
        <strain evidence="5 6">CBS 114824</strain>
    </source>
</reference>
<dbReference type="GO" id="GO:0005770">
    <property type="term" value="C:late endosome"/>
    <property type="evidence" value="ECO:0007669"/>
    <property type="project" value="TreeGrafter"/>
</dbReference>
<dbReference type="Pfam" id="PF02194">
    <property type="entry name" value="PXA"/>
    <property type="match status" value="1"/>
</dbReference>
<dbReference type="InterPro" id="IPR051837">
    <property type="entry name" value="SortingNexin/PXDomain-PKLike"/>
</dbReference>
<feature type="compositionally biased region" description="Polar residues" evidence="3">
    <location>
        <begin position="1"/>
        <end position="20"/>
    </location>
</feature>
<dbReference type="GO" id="GO:0045022">
    <property type="term" value="P:early endosome to late endosome transport"/>
    <property type="evidence" value="ECO:0007669"/>
    <property type="project" value="TreeGrafter"/>
</dbReference>
<gene>
    <name evidence="5" type="ORF">AC578_1218</name>
</gene>
<dbReference type="PANTHER" id="PTHR22999">
    <property type="entry name" value="PX SERINE/THREONINE KINASE PXK"/>
    <property type="match status" value="1"/>
</dbReference>
<protein>
    <recommendedName>
        <fullName evidence="4">PXA domain-containing protein</fullName>
    </recommendedName>
</protein>
<proteinExistence type="predicted"/>
<keyword evidence="6" id="KW-1185">Reference proteome</keyword>
<evidence type="ECO:0000313" key="5">
    <source>
        <dbReference type="EMBL" id="KXT00286.1"/>
    </source>
</evidence>
<comment type="caution">
    <text evidence="5">The sequence shown here is derived from an EMBL/GenBank/DDBJ whole genome shotgun (WGS) entry which is preliminary data.</text>
</comment>
<comment type="subcellular location">
    <subcellularLocation>
        <location evidence="1">Cytoplasm</location>
    </subcellularLocation>
</comment>
<dbReference type="GO" id="GO:0005769">
    <property type="term" value="C:early endosome"/>
    <property type="evidence" value="ECO:0007669"/>
    <property type="project" value="TreeGrafter"/>
</dbReference>
<evidence type="ECO:0000256" key="2">
    <source>
        <dbReference type="ARBA" id="ARBA00022490"/>
    </source>
</evidence>
<feature type="region of interest" description="Disordered" evidence="3">
    <location>
        <begin position="1"/>
        <end position="34"/>
    </location>
</feature>
<dbReference type="AlphaFoldDB" id="A0A139HCY6"/>
<sequence length="552" mass="61614">MAQGAQRPTKQYRASSSNKPAGTKDTVLPRQHPDAARDDAATVAYIKRVLCQGPREATSTQGSTADVASKHLEELLPPLTSSNAVDVELYAFIAVILSFAVQSWYQRITPDHQFVGEIVQIIAHCTRGLEGRLRHVDLESLILDELPDLLTEHVNAVRMSQTSRVMGLTIEERRLRYHALHPHMALEPVPSNASTSSLQQENEVAWCLLLVDRILPLLLPPEDLQNPCLEVLVSEVLSELIFHNGLCGKACEPWLLWEGITKVVRPFSTSERMNISRDATDSPNEALGVWPASGTRASDRLHSRGRLDAVSRAFWLIMQSMITGWILLRSFMNALMQASSIPSRRSRPTKKSLGRAHRMSRSSASNSPDGHGLLDQRPIIGMSVWGCMSQVLSLDRRMPWLTGMLSLLQWMTLWGPGQLCCTDSRLDRLMSLTIQERVLRASWLPSVLRAARVAVFPDNAPAPARIPPTSDEVADIRRECADSIVDTIPAVLRAYFFATKDRDLMREDVASELDLLADAYINKHLIVSVIELLVVRLFPELRPIEEGEDTVD</sequence>
<feature type="domain" description="PXA" evidence="4">
    <location>
        <begin position="82"/>
        <end position="268"/>
    </location>
</feature>
<dbReference type="InterPro" id="IPR003114">
    <property type="entry name" value="Phox_assoc"/>
</dbReference>
<dbReference type="PROSITE" id="PS51207">
    <property type="entry name" value="PXA"/>
    <property type="match status" value="1"/>
</dbReference>
<organism evidence="5 6">
    <name type="scientific">Pseudocercospora eumusae</name>
    <dbReference type="NCBI Taxonomy" id="321146"/>
    <lineage>
        <taxon>Eukaryota</taxon>
        <taxon>Fungi</taxon>
        <taxon>Dikarya</taxon>
        <taxon>Ascomycota</taxon>
        <taxon>Pezizomycotina</taxon>
        <taxon>Dothideomycetes</taxon>
        <taxon>Dothideomycetidae</taxon>
        <taxon>Mycosphaerellales</taxon>
        <taxon>Mycosphaerellaceae</taxon>
        <taxon>Pseudocercospora</taxon>
    </lineage>
</organism>
<feature type="region of interest" description="Disordered" evidence="3">
    <location>
        <begin position="342"/>
        <end position="372"/>
    </location>
</feature>
<accession>A0A139HCY6</accession>
<dbReference type="OrthoDB" id="5582218at2759"/>
<dbReference type="STRING" id="321146.A0A139HCY6"/>
<dbReference type="PANTHER" id="PTHR22999:SF23">
    <property type="entry name" value="SORTING NEXIN-16"/>
    <property type="match status" value="1"/>
</dbReference>